<feature type="compositionally biased region" description="Basic and acidic residues" evidence="1">
    <location>
        <begin position="1492"/>
        <end position="1511"/>
    </location>
</feature>
<feature type="compositionally biased region" description="Basic and acidic residues" evidence="1">
    <location>
        <begin position="254"/>
        <end position="277"/>
    </location>
</feature>
<evidence type="ECO:0000313" key="2">
    <source>
        <dbReference type="EMBL" id="RJE23616.1"/>
    </source>
</evidence>
<feature type="compositionally biased region" description="Low complexity" evidence="1">
    <location>
        <begin position="597"/>
        <end position="612"/>
    </location>
</feature>
<feature type="compositionally biased region" description="Basic and acidic residues" evidence="1">
    <location>
        <begin position="228"/>
        <end position="243"/>
    </location>
</feature>
<evidence type="ECO:0000313" key="3">
    <source>
        <dbReference type="Proteomes" id="UP000266188"/>
    </source>
</evidence>
<feature type="region of interest" description="Disordered" evidence="1">
    <location>
        <begin position="1197"/>
        <end position="1573"/>
    </location>
</feature>
<dbReference type="PANTHER" id="PTHR42105">
    <property type="entry name" value="DIM2-ASSOCIATED PROTEIN 1"/>
    <property type="match status" value="1"/>
</dbReference>
<reference evidence="3" key="1">
    <citation type="submission" date="2017-02" db="EMBL/GenBank/DDBJ databases">
        <authorList>
            <person name="Tafer H."/>
            <person name="Lopandic K."/>
        </authorList>
    </citation>
    <scope>NUCLEOTIDE SEQUENCE [LARGE SCALE GENOMIC DNA]</scope>
    <source>
        <strain evidence="3">CBS 366.77</strain>
    </source>
</reference>
<feature type="region of interest" description="Disordered" evidence="1">
    <location>
        <begin position="383"/>
        <end position="523"/>
    </location>
</feature>
<feature type="compositionally biased region" description="Polar residues" evidence="1">
    <location>
        <begin position="1387"/>
        <end position="1410"/>
    </location>
</feature>
<sequence>MGVDSRRPLLPAPTESIVDTTGGSTTGTDLATDISRRTDKTSYSIPDDGSPVTIPIRRKHRARDKDDPKLSHSSHHSQTSLLIEYFEGGKDSGTLLSRPSVRVRVTPSSSKKSKDQRDHIQISEARGDRKPSYSRRISLSSPFKQKQLLESGVDDQSAGSSTSAVDDNHTSSRHPPVEIELMNRDQTSELSTLSRDARYMQPTSDISSMPPDSMLDASSAGPRRKRSQSLDRAEKNHGSDDLLKTPSRQRSRSLSKERIAHRVAEKLSNPQKEESSGRHRRSERSKRDGKDLGETDSRSSRRRHHGYRDEDFTSPESSLLSNSAVSSRRRSGDQYSIRSGTSKSSINNPKLLETVEDAIRRLILPELKELKKDQKVISNTSKFERDLSTSYSSASSPSRDGLGRRLSKHASAPDVMKPKVVLNKNSKDEGLVLAGEPTPPKKERKSSKDSQSSEPYVRWGHRPDLTEQDKLRRQRSKGLRDAEKAGIVGTTLTAAALKHHDSKTSLDNEGGRRGSEPKGINETELVFRKHNVPALPLHSEIDSELTRDSLLSQRTEETTTPRRESKVQEVSRGSPMQVASPTSHTPDRTPNDQRYGLANHHSNLSSHNLSQSPPDQDWREQSRSPAGDAADGVIAAAATANLLDPHSGHHDFGFSGRGRTLSPIQSVASDQSDAHIKHSPQQDENWPSEGERGMEPRLSIETLSSAPSTNLARSTRPDNNSVQSQTQSLKQPRSGPELGYEESPTQSRGGNWEELSDSGDAYRKSFGETSSIDGKRMTDYGDESEINYMEKVNQGQHVTDGFGANPQFVHPLAVESAVASLLEPSVLESSTLSGNRSAPNLSEQVGNRSPKSIERQEGYGSRQGSPLKQQQNVSSPDETSFPRRMGATSPPQSVTQSIEDQDELGHTIPADTRDIESSPLPEAAQGPESESEINTNPSIIQGPIGGVSHESRDHWPGAAALGAGGQPGYAQDYYQPGAETSYGDKGYFDQQDDTYMGGQLYATPPGAKDEGYMSGANPLSPSDTPQPGTKGIDGIDANGLGLFDSPTGDDPFTSSHQRNVSGYSHGAGSPLYDSATGRGIERIQSKDIVALMDHLTVRDAQRNARDTEILVTLDGLLMEASDKQHERTYRALGPRPNPSGPRSRQSPGDDDDIRSKRQNVFKRALKGLSLKSSNDLSKVEEMLEQLLDEVEALRAAQDPRSRGLQSGADQNGYEMNGHAGIPFPGDMGYSNSRGYDSRNGQRDSEDRTNTMRGMDEVDFNERGEFLSPQLGSREYPNARHERAGSAPVETPTRVPVATGALSNEASPRSNEKARKHKSSSSSFFPKISRWSKTTASSMGDNIRNSMQPGRKDRPYLSASRSGSDLNIGQYSNTHNFYDPQGDDRIRSNFTLNEQQQENRPPSPLVPSQVSEAPKYRAHRGSLDLQHPQPRQGPSGRYQTQLESQAQDYGSPISPVSDGWVSNPSLSGVGANHKRVSGASVYPQSQMPVTPKQARDDGPLIPERPPKIKDDEGSYVERMTSRSSAMRTSPRNTPPVRKPTGPRPLTSGQYSPEKVKRTRYRGSPNQIDDEYDYY</sequence>
<feature type="compositionally biased region" description="Basic and acidic residues" evidence="1">
    <location>
        <begin position="166"/>
        <end position="187"/>
    </location>
</feature>
<dbReference type="STRING" id="2070753.A0A3A2ZKN6"/>
<feature type="compositionally biased region" description="Low complexity" evidence="1">
    <location>
        <begin position="1520"/>
        <end position="1530"/>
    </location>
</feature>
<feature type="region of interest" description="Disordered" evidence="1">
    <location>
        <begin position="1128"/>
        <end position="1154"/>
    </location>
</feature>
<feature type="compositionally biased region" description="Polar residues" evidence="1">
    <location>
        <begin position="1017"/>
        <end position="1027"/>
    </location>
</feature>
<feature type="compositionally biased region" description="Polar residues" evidence="1">
    <location>
        <begin position="1358"/>
        <end position="1375"/>
    </location>
</feature>
<feature type="compositionally biased region" description="Polar residues" evidence="1">
    <location>
        <begin position="1052"/>
        <end position="1062"/>
    </location>
</feature>
<accession>A0A3A2ZKN6</accession>
<feature type="compositionally biased region" description="Polar residues" evidence="1">
    <location>
        <begin position="662"/>
        <end position="671"/>
    </location>
</feature>
<feature type="compositionally biased region" description="Basic and acidic residues" evidence="1">
    <location>
        <begin position="1235"/>
        <end position="1264"/>
    </location>
</feature>
<protein>
    <submittedName>
        <fullName evidence="2">Uncharacterized protein</fullName>
    </submittedName>
</protein>
<feature type="compositionally biased region" description="Polar residues" evidence="1">
    <location>
        <begin position="701"/>
        <end position="731"/>
    </location>
</feature>
<feature type="region of interest" description="Disordered" evidence="1">
    <location>
        <begin position="827"/>
        <end position="984"/>
    </location>
</feature>
<feature type="compositionally biased region" description="Polar residues" evidence="1">
    <location>
        <begin position="862"/>
        <end position="878"/>
    </location>
</feature>
<feature type="compositionally biased region" description="Polar residues" evidence="1">
    <location>
        <begin position="1330"/>
        <end position="1347"/>
    </location>
</feature>
<feature type="compositionally biased region" description="Low complexity" evidence="1">
    <location>
        <begin position="388"/>
        <end position="398"/>
    </location>
</feature>
<dbReference type="EMBL" id="MVGC01000112">
    <property type="protein sequence ID" value="RJE23616.1"/>
    <property type="molecule type" value="Genomic_DNA"/>
</dbReference>
<dbReference type="PANTHER" id="PTHR42105:SF1">
    <property type="entry name" value="TRANSALDOLASE"/>
    <property type="match status" value="1"/>
</dbReference>
<feature type="compositionally biased region" description="Polar residues" evidence="1">
    <location>
        <begin position="135"/>
        <end position="144"/>
    </location>
</feature>
<feature type="compositionally biased region" description="Basic and acidic residues" evidence="1">
    <location>
        <begin position="554"/>
        <end position="569"/>
    </location>
</feature>
<feature type="compositionally biased region" description="Basic and acidic residues" evidence="1">
    <location>
        <begin position="461"/>
        <end position="471"/>
    </location>
</feature>
<evidence type="ECO:0000256" key="1">
    <source>
        <dbReference type="SAM" id="MobiDB-lite"/>
    </source>
</evidence>
<feature type="compositionally biased region" description="Low complexity" evidence="1">
    <location>
        <begin position="314"/>
        <end position="326"/>
    </location>
</feature>
<feature type="compositionally biased region" description="Polar residues" evidence="1">
    <location>
        <begin position="827"/>
        <end position="850"/>
    </location>
</feature>
<dbReference type="OrthoDB" id="5382102at2759"/>
<comment type="caution">
    <text evidence="2">The sequence shown here is derived from an EMBL/GenBank/DDBJ whole genome shotgun (WGS) entry which is preliminary data.</text>
</comment>
<feature type="compositionally biased region" description="Low complexity" evidence="1">
    <location>
        <begin position="19"/>
        <end position="33"/>
    </location>
</feature>
<feature type="compositionally biased region" description="Polar residues" evidence="1">
    <location>
        <begin position="1436"/>
        <end position="1447"/>
    </location>
</feature>
<organism evidence="2 3">
    <name type="scientific">Aspergillus sclerotialis</name>
    <dbReference type="NCBI Taxonomy" id="2070753"/>
    <lineage>
        <taxon>Eukaryota</taxon>
        <taxon>Fungi</taxon>
        <taxon>Dikarya</taxon>
        <taxon>Ascomycota</taxon>
        <taxon>Pezizomycotina</taxon>
        <taxon>Eurotiomycetes</taxon>
        <taxon>Eurotiomycetidae</taxon>
        <taxon>Eurotiales</taxon>
        <taxon>Aspergillaceae</taxon>
        <taxon>Aspergillus</taxon>
        <taxon>Aspergillus subgen. Polypaecilum</taxon>
    </lineage>
</organism>
<feature type="region of interest" description="Disordered" evidence="1">
    <location>
        <begin position="1"/>
        <end position="77"/>
    </location>
</feature>
<feature type="compositionally biased region" description="Polar residues" evidence="1">
    <location>
        <begin position="333"/>
        <end position="348"/>
    </location>
</feature>
<feature type="region of interest" description="Disordered" evidence="1">
    <location>
        <begin position="649"/>
        <end position="779"/>
    </location>
</feature>
<feature type="region of interest" description="Disordered" evidence="1">
    <location>
        <begin position="93"/>
        <end position="348"/>
    </location>
</feature>
<feature type="region of interest" description="Disordered" evidence="1">
    <location>
        <begin position="996"/>
        <end position="1069"/>
    </location>
</feature>
<dbReference type="Proteomes" id="UP000266188">
    <property type="component" value="Unassembled WGS sequence"/>
</dbReference>
<feature type="compositionally biased region" description="Low complexity" evidence="1">
    <location>
        <begin position="94"/>
        <end position="110"/>
    </location>
</feature>
<feature type="region of interest" description="Disordered" evidence="1">
    <location>
        <begin position="546"/>
        <end position="628"/>
    </location>
</feature>
<proteinExistence type="predicted"/>
<feature type="compositionally biased region" description="Basic and acidic residues" evidence="1">
    <location>
        <begin position="285"/>
        <end position="299"/>
    </location>
</feature>
<feature type="compositionally biased region" description="Basic and acidic residues" evidence="1">
    <location>
        <begin position="112"/>
        <end position="131"/>
    </location>
</feature>
<feature type="compositionally biased region" description="Polar residues" evidence="1">
    <location>
        <begin position="889"/>
        <end position="898"/>
    </location>
</feature>
<feature type="compositionally biased region" description="Basic and acidic residues" evidence="1">
    <location>
        <begin position="498"/>
        <end position="523"/>
    </location>
</feature>
<name>A0A3A2ZKN6_9EURO</name>
<gene>
    <name evidence="2" type="ORF">PHISCL_04030</name>
</gene>
<keyword evidence="3" id="KW-1185">Reference proteome</keyword>